<evidence type="ECO:0000313" key="2">
    <source>
        <dbReference type="Proteomes" id="UP001631969"/>
    </source>
</evidence>
<evidence type="ECO:0000313" key="1">
    <source>
        <dbReference type="EMBL" id="MFM9331828.1"/>
    </source>
</evidence>
<name>A0ACC7P445_9BACL</name>
<gene>
    <name evidence="1" type="ORF">ACI1P1_26380</name>
</gene>
<dbReference type="Proteomes" id="UP001631969">
    <property type="component" value="Unassembled WGS sequence"/>
</dbReference>
<dbReference type="EMBL" id="JBJURJ010000022">
    <property type="protein sequence ID" value="MFM9331828.1"/>
    <property type="molecule type" value="Genomic_DNA"/>
</dbReference>
<accession>A0ACC7P445</accession>
<keyword evidence="2" id="KW-1185">Reference proteome</keyword>
<comment type="caution">
    <text evidence="1">The sequence shown here is derived from an EMBL/GenBank/DDBJ whole genome shotgun (WGS) entry which is preliminary data.</text>
</comment>
<proteinExistence type="predicted"/>
<organism evidence="1 2">
    <name type="scientific">Paenibacillus mesotrionivorans</name>
    <dbReference type="NCBI Taxonomy" id="3160968"/>
    <lineage>
        <taxon>Bacteria</taxon>
        <taxon>Bacillati</taxon>
        <taxon>Bacillota</taxon>
        <taxon>Bacilli</taxon>
        <taxon>Bacillales</taxon>
        <taxon>Paenibacillaceae</taxon>
        <taxon>Paenibacillus</taxon>
    </lineage>
</organism>
<protein>
    <submittedName>
        <fullName evidence="1">Extracellular solute-binding protein</fullName>
    </submittedName>
</protein>
<reference evidence="1" key="1">
    <citation type="submission" date="2024-12" db="EMBL/GenBank/DDBJ databases">
        <authorList>
            <person name="Wu N."/>
        </authorList>
    </citation>
    <scope>NUCLEOTIDE SEQUENCE</scope>
    <source>
        <strain evidence="1">P15</strain>
    </source>
</reference>
<sequence>MRQRLAVLSAVTVAGVFVTAVAAYGLRGNGGGAGTRVEEEPVVTLSMVTNQIGEIPKEGNPIEQAIQAYTGVRLKIGWVPSTAYDDKINVMIASRELPKLLKVNYTPAVIGSLAAGLFWEIGPYLQQYRNFSAQPRAFFDNVAVEGKLYGIPLFRNMGRVSLVYRKDWLDAQGGTLPVTLEDWYRVIRAGTLEDPDGNGKQDTYGMMLDKNYNQGTASTLSRFAVAQGAPNKWGVDQAGNFIPEFAAPEYLDTLKLFRRLYAEKLINPDFAVVDASTIDRAYESGKAAFRLTGGNAQTIQNQLEKLNPTARVDSAPLEGPRGIRVPDEGGNAGMLVFPKSAVKTEQELRQILSFLDKLLDPPMVNVLVKGVEGRHYRVEGEFTVPLNKDLDYREVKPYRDTFPNRDEQYHMDRPSKDTALARKSKQIGYENEQYAVPNPALTLDSPTYAERGKELELQIADAQTLYIMGKIDEEGWKAEVERWRLAGGNQIAREYKEAYSRVMR</sequence>